<proteinExistence type="predicted"/>
<evidence type="ECO:0000313" key="1">
    <source>
        <dbReference type="EMBL" id="GAA4395467.1"/>
    </source>
</evidence>
<dbReference type="Proteomes" id="UP001500642">
    <property type="component" value="Unassembled WGS sequence"/>
</dbReference>
<protein>
    <submittedName>
        <fullName evidence="1">Uncharacterized protein</fullName>
    </submittedName>
</protein>
<evidence type="ECO:0000313" key="2">
    <source>
        <dbReference type="Proteomes" id="UP001500642"/>
    </source>
</evidence>
<comment type="caution">
    <text evidence="1">The sequence shown here is derived from an EMBL/GenBank/DDBJ whole genome shotgun (WGS) entry which is preliminary data.</text>
</comment>
<name>A0ABP8JTG8_9MICO</name>
<reference evidence="2" key="1">
    <citation type="journal article" date="2019" name="Int. J. Syst. Evol. Microbiol.">
        <title>The Global Catalogue of Microorganisms (GCM) 10K type strain sequencing project: providing services to taxonomists for standard genome sequencing and annotation.</title>
        <authorList>
            <consortium name="The Broad Institute Genomics Platform"/>
            <consortium name="The Broad Institute Genome Sequencing Center for Infectious Disease"/>
            <person name="Wu L."/>
            <person name="Ma J."/>
        </authorList>
    </citation>
    <scope>NUCLEOTIDE SEQUENCE [LARGE SCALE GENOMIC DNA]</scope>
    <source>
        <strain evidence="2">JCM 17808</strain>
    </source>
</reference>
<keyword evidence="2" id="KW-1185">Reference proteome</keyword>
<dbReference type="RefSeq" id="WP_295688605.1">
    <property type="nucleotide sequence ID" value="NZ_BAABGL010000035.1"/>
</dbReference>
<dbReference type="EMBL" id="BAABGL010000035">
    <property type="protein sequence ID" value="GAA4395467.1"/>
    <property type="molecule type" value="Genomic_DNA"/>
</dbReference>
<organism evidence="1 2">
    <name type="scientific">Brevibacterium pityocampae</name>
    <dbReference type="NCBI Taxonomy" id="506594"/>
    <lineage>
        <taxon>Bacteria</taxon>
        <taxon>Bacillati</taxon>
        <taxon>Actinomycetota</taxon>
        <taxon>Actinomycetes</taxon>
        <taxon>Micrococcales</taxon>
        <taxon>Brevibacteriaceae</taxon>
        <taxon>Brevibacterium</taxon>
    </lineage>
</organism>
<gene>
    <name evidence="1" type="ORF">GCM10023167_25860</name>
</gene>
<sequence>MTDELDARLADVRDELLRSGVPRRELGGEGHLLAALTIVARLHRPQDVEEFCPATFGDPCSVADRFEHRDLGDGASVHAGVVVHRECATCTDEDNQPAEHPCAEYEAVVEALGQSQR</sequence>
<accession>A0ABP8JTG8</accession>